<gene>
    <name evidence="2" type="ORF">WISP_95261</name>
</gene>
<dbReference type="EMBL" id="WHWB01034217">
    <property type="protein sequence ID" value="KAJ7412624.1"/>
    <property type="molecule type" value="Genomic_DNA"/>
</dbReference>
<evidence type="ECO:0000313" key="2">
    <source>
        <dbReference type="EMBL" id="KAJ7412624.1"/>
    </source>
</evidence>
<feature type="region of interest" description="Disordered" evidence="1">
    <location>
        <begin position="68"/>
        <end position="93"/>
    </location>
</feature>
<protein>
    <submittedName>
        <fullName evidence="2">Uncharacterized protein</fullName>
    </submittedName>
</protein>
<comment type="caution">
    <text evidence="2">The sequence shown here is derived from an EMBL/GenBank/DDBJ whole genome shotgun (WGS) entry which is preliminary data.</text>
</comment>
<name>A0ABQ9D2Z8_9PASS</name>
<evidence type="ECO:0000313" key="3">
    <source>
        <dbReference type="Proteomes" id="UP001145742"/>
    </source>
</evidence>
<keyword evidence="3" id="KW-1185">Reference proteome</keyword>
<accession>A0ABQ9D2Z8</accession>
<proteinExistence type="predicted"/>
<reference evidence="2" key="1">
    <citation type="submission" date="2019-10" db="EMBL/GenBank/DDBJ databases">
        <authorList>
            <person name="Soares A.E.R."/>
            <person name="Aleixo A."/>
            <person name="Schneider P."/>
            <person name="Miyaki C.Y."/>
            <person name="Schneider M.P."/>
            <person name="Mello C."/>
            <person name="Vasconcelos A.T.R."/>
        </authorList>
    </citation>
    <scope>NUCLEOTIDE SEQUENCE</scope>
    <source>
        <tissue evidence="2">Muscle</tissue>
    </source>
</reference>
<organism evidence="2 3">
    <name type="scientific">Willisornis vidua</name>
    <name type="common">Xingu scale-backed antbird</name>
    <dbReference type="NCBI Taxonomy" id="1566151"/>
    <lineage>
        <taxon>Eukaryota</taxon>
        <taxon>Metazoa</taxon>
        <taxon>Chordata</taxon>
        <taxon>Craniata</taxon>
        <taxon>Vertebrata</taxon>
        <taxon>Euteleostomi</taxon>
        <taxon>Archelosauria</taxon>
        <taxon>Archosauria</taxon>
        <taxon>Dinosauria</taxon>
        <taxon>Saurischia</taxon>
        <taxon>Theropoda</taxon>
        <taxon>Coelurosauria</taxon>
        <taxon>Aves</taxon>
        <taxon>Neognathae</taxon>
        <taxon>Neoaves</taxon>
        <taxon>Telluraves</taxon>
        <taxon>Australaves</taxon>
        <taxon>Passeriformes</taxon>
        <taxon>Thamnophilidae</taxon>
        <taxon>Willisornis</taxon>
    </lineage>
</organism>
<dbReference type="Proteomes" id="UP001145742">
    <property type="component" value="Unassembled WGS sequence"/>
</dbReference>
<evidence type="ECO:0000256" key="1">
    <source>
        <dbReference type="SAM" id="MobiDB-lite"/>
    </source>
</evidence>
<sequence length="140" mass="16221">MVEKKVDLEFYRVITQRIVIQGSVKDEGWKLITAYSRSKVPPPSQNLTGRTGTFYYRYKALEPETRQLMSKKRKEDGIDPEATLTEATQRRERPIRQLSSYKLPLAEQWMKWMPGLVQHQIQASSLGIELNMLLGVQPTP</sequence>